<accession>A0AAV2ENE2</accession>
<proteinExistence type="predicted"/>
<protein>
    <submittedName>
        <fullName evidence="1">Uncharacterized protein</fullName>
    </submittedName>
</protein>
<evidence type="ECO:0000313" key="1">
    <source>
        <dbReference type="EMBL" id="CAL1387496.1"/>
    </source>
</evidence>
<reference evidence="1 2" key="1">
    <citation type="submission" date="2024-04" db="EMBL/GenBank/DDBJ databases">
        <authorList>
            <person name="Fracassetti M."/>
        </authorList>
    </citation>
    <scope>NUCLEOTIDE SEQUENCE [LARGE SCALE GENOMIC DNA]</scope>
</reference>
<gene>
    <name evidence="1" type="ORF">LTRI10_LOCUS28477</name>
</gene>
<organism evidence="1 2">
    <name type="scientific">Linum trigynum</name>
    <dbReference type="NCBI Taxonomy" id="586398"/>
    <lineage>
        <taxon>Eukaryota</taxon>
        <taxon>Viridiplantae</taxon>
        <taxon>Streptophyta</taxon>
        <taxon>Embryophyta</taxon>
        <taxon>Tracheophyta</taxon>
        <taxon>Spermatophyta</taxon>
        <taxon>Magnoliopsida</taxon>
        <taxon>eudicotyledons</taxon>
        <taxon>Gunneridae</taxon>
        <taxon>Pentapetalae</taxon>
        <taxon>rosids</taxon>
        <taxon>fabids</taxon>
        <taxon>Malpighiales</taxon>
        <taxon>Linaceae</taxon>
        <taxon>Linum</taxon>
    </lineage>
</organism>
<sequence>MLVAEGRSPGSFIVCRQWVGRLEWCSSAAMDAGSGSMTAFLLGFGSMADAGPSFAASSSWIGGVVTLGI</sequence>
<keyword evidence="2" id="KW-1185">Reference proteome</keyword>
<dbReference type="AlphaFoldDB" id="A0AAV2ENE2"/>
<dbReference type="Proteomes" id="UP001497516">
    <property type="component" value="Chromosome 5"/>
</dbReference>
<name>A0AAV2ENE2_9ROSI</name>
<dbReference type="EMBL" id="OZ034818">
    <property type="protein sequence ID" value="CAL1387496.1"/>
    <property type="molecule type" value="Genomic_DNA"/>
</dbReference>
<evidence type="ECO:0000313" key="2">
    <source>
        <dbReference type="Proteomes" id="UP001497516"/>
    </source>
</evidence>